<dbReference type="EMBL" id="AHZU02001134">
    <property type="protein sequence ID" value="KFG35957.1"/>
    <property type="molecule type" value="Genomic_DNA"/>
</dbReference>
<dbReference type="Proteomes" id="UP000028837">
    <property type="component" value="Unassembled WGS sequence"/>
</dbReference>
<accession>A0A086JUY9</accession>
<feature type="compositionally biased region" description="Basic and acidic residues" evidence="1">
    <location>
        <begin position="709"/>
        <end position="727"/>
    </location>
</feature>
<reference evidence="2 3" key="1">
    <citation type="submission" date="2014-02" db="EMBL/GenBank/DDBJ databases">
        <authorList>
            <person name="Sibley D."/>
            <person name="Venepally P."/>
            <person name="Karamycheva S."/>
            <person name="Hadjithomas M."/>
            <person name="Khan A."/>
            <person name="Brunk B."/>
            <person name="Roos D."/>
            <person name="Caler E."/>
            <person name="Lorenzi H."/>
        </authorList>
    </citation>
    <scope>NUCLEOTIDE SEQUENCE [LARGE SCALE GENOMIC DNA]</scope>
    <source>
        <strain evidence="2 3">GAB2-2007-GAL-DOM2</strain>
    </source>
</reference>
<feature type="compositionally biased region" description="Low complexity" evidence="1">
    <location>
        <begin position="203"/>
        <end position="217"/>
    </location>
</feature>
<feature type="region of interest" description="Disordered" evidence="1">
    <location>
        <begin position="165"/>
        <end position="262"/>
    </location>
</feature>
<dbReference type="VEuPathDB" id="ToxoDB:TGDOM2_214510"/>
<evidence type="ECO:0000256" key="1">
    <source>
        <dbReference type="SAM" id="MobiDB-lite"/>
    </source>
</evidence>
<evidence type="ECO:0000313" key="2">
    <source>
        <dbReference type="EMBL" id="KFG35957.1"/>
    </source>
</evidence>
<feature type="compositionally biased region" description="Polar residues" evidence="1">
    <location>
        <begin position="232"/>
        <end position="260"/>
    </location>
</feature>
<name>A0A086JUY9_TOXGO</name>
<feature type="region of interest" description="Disordered" evidence="1">
    <location>
        <begin position="117"/>
        <end position="147"/>
    </location>
</feature>
<feature type="region of interest" description="Disordered" evidence="1">
    <location>
        <begin position="366"/>
        <end position="385"/>
    </location>
</feature>
<protein>
    <submittedName>
        <fullName evidence="2">Uncharacterized protein</fullName>
    </submittedName>
</protein>
<organism evidence="2 3">
    <name type="scientific">Toxoplasma gondii GAB2-2007-GAL-DOM2</name>
    <dbReference type="NCBI Taxonomy" id="1130820"/>
    <lineage>
        <taxon>Eukaryota</taxon>
        <taxon>Sar</taxon>
        <taxon>Alveolata</taxon>
        <taxon>Apicomplexa</taxon>
        <taxon>Conoidasida</taxon>
        <taxon>Coccidia</taxon>
        <taxon>Eucoccidiorida</taxon>
        <taxon>Eimeriorina</taxon>
        <taxon>Sarcocystidae</taxon>
        <taxon>Toxoplasma</taxon>
    </lineage>
</organism>
<gene>
    <name evidence="2" type="ORF">TGDOM2_214510</name>
</gene>
<dbReference type="AlphaFoldDB" id="A0A086JUY9"/>
<evidence type="ECO:0000313" key="3">
    <source>
        <dbReference type="Proteomes" id="UP000028837"/>
    </source>
</evidence>
<feature type="compositionally biased region" description="Basic and acidic residues" evidence="1">
    <location>
        <begin position="182"/>
        <end position="192"/>
    </location>
</feature>
<dbReference type="OrthoDB" id="10331943at2759"/>
<feature type="region of interest" description="Disordered" evidence="1">
    <location>
        <begin position="708"/>
        <end position="727"/>
    </location>
</feature>
<proteinExistence type="predicted"/>
<feature type="compositionally biased region" description="Basic and acidic residues" evidence="1">
    <location>
        <begin position="129"/>
        <end position="143"/>
    </location>
</feature>
<feature type="region of interest" description="Disordered" evidence="1">
    <location>
        <begin position="779"/>
        <end position="802"/>
    </location>
</feature>
<dbReference type="SMR" id="A0A086JUY9"/>
<sequence length="900" mass="95607">MIKESVFSISQEAGSPARGLLGAKMLVFPKKRNSKNVCFPQVSRLIKVLLILYSCSTFYVGTPSKRHPHAVPVFATEEAPEKTHETEARTGLAEVEIHQQESDLPKNDRDDEKQIKEGANEDVSPHFLGAKEPKTIAPKEDAGHAGQSEGEIISSINFQIEAPSADRLEQSQESSPLLTTEAEVREATKQIERVTGTRGNRHSPSSPAISSPFPAGPNSSSSPTPTAIPLDTSVSPQNETQVPAHSGNSSMSRSAPSTNKGNEEKVSLILDELLTQDQKKQLPAYYLDALRSYLSGLSNEEVEQLLAYDAAIRAKASEDALTQYVSSELSNQANRDPLVENKSGIQQPGIPPALQHANASSALYAPTADGRDEGTSAAVDSPKLPASSSPLFNNTWVDMHGNAPAFPQMPAPEGFSQNEGPHQHPVDLVFTLPQTLSYGSLFPLDPNDKAWTALYPSVPSFPGAPPSPSLTDMQNGQVPAVLQPLELQPLVPLQLGSVALPLSPAGLLFGNGYPRTSPNFPGQAPPPARNAALLSPLTGVVDGVLRAATTGVVAPAVVNAGVLLHNANQISARVQEGSEQASQFIEGFTAYRHSNPDDPLAKLVNVLEEAATSLNAKGGLEADAVGMQNHSTSGALVEGQEARSKRETGTSKNHAANAAVLLLETGGEGEGRSGSQGGINMQGVEYQLTNKADPFDFSDFASAAGVSEAKQRQAKEEQRLRNAKKSEEPANVISNVIGTGFDVAVDVLSRHQQQQERQRQRMQSGSDLWALPYGRSAGTLQQTPQSAAGDKPPDHTAGTQHYGYYAGYNGRGYPLGDTAENFQNGFTAVEPHTYSHTYSVVPPYVALTQSVAAGNPAPEYASGGFLQYHSPAGPITTSSGNYAYPLMTAYAHQMSGMSAS</sequence>
<comment type="caution">
    <text evidence="2">The sequence shown here is derived from an EMBL/GenBank/DDBJ whole genome shotgun (WGS) entry which is preliminary data.</text>
</comment>